<dbReference type="RefSeq" id="WP_345008809.1">
    <property type="nucleotide sequence ID" value="NZ_BAABFC010000001.1"/>
</dbReference>
<feature type="transmembrane region" description="Helical" evidence="7">
    <location>
        <begin position="244"/>
        <end position="266"/>
    </location>
</feature>
<dbReference type="Pfam" id="PF00005">
    <property type="entry name" value="ABC_tran"/>
    <property type="match status" value="1"/>
</dbReference>
<evidence type="ECO:0000313" key="10">
    <source>
        <dbReference type="EMBL" id="GAA4492184.1"/>
    </source>
</evidence>
<evidence type="ECO:0000256" key="1">
    <source>
        <dbReference type="ARBA" id="ARBA00004651"/>
    </source>
</evidence>
<dbReference type="InterPro" id="IPR017871">
    <property type="entry name" value="ABC_transporter-like_CS"/>
</dbReference>
<dbReference type="PROSITE" id="PS50893">
    <property type="entry name" value="ABC_TRANSPORTER_2"/>
    <property type="match status" value="1"/>
</dbReference>
<dbReference type="PANTHER" id="PTHR43394">
    <property type="entry name" value="ATP-DEPENDENT PERMEASE MDL1, MITOCHONDRIAL"/>
    <property type="match status" value="1"/>
</dbReference>
<dbReference type="PANTHER" id="PTHR43394:SF1">
    <property type="entry name" value="ATP-BINDING CASSETTE SUB-FAMILY B MEMBER 10, MITOCHONDRIAL"/>
    <property type="match status" value="1"/>
</dbReference>
<dbReference type="InterPro" id="IPR027417">
    <property type="entry name" value="P-loop_NTPase"/>
</dbReference>
<reference evidence="11" key="1">
    <citation type="journal article" date="2019" name="Int. J. Syst. Evol. Microbiol.">
        <title>The Global Catalogue of Microorganisms (GCM) 10K type strain sequencing project: providing services to taxonomists for standard genome sequencing and annotation.</title>
        <authorList>
            <consortium name="The Broad Institute Genomics Platform"/>
            <consortium name="The Broad Institute Genome Sequencing Center for Infectious Disease"/>
            <person name="Wu L."/>
            <person name="Ma J."/>
        </authorList>
    </citation>
    <scope>NUCLEOTIDE SEQUENCE [LARGE SCALE GENOMIC DNA]</scope>
    <source>
        <strain evidence="11">JCM 32226</strain>
    </source>
</reference>
<keyword evidence="2 7" id="KW-0812">Transmembrane</keyword>
<comment type="subcellular location">
    <subcellularLocation>
        <location evidence="1">Cell membrane</location>
        <topology evidence="1">Multi-pass membrane protein</topology>
    </subcellularLocation>
</comment>
<comment type="caution">
    <text evidence="10">The sequence shown here is derived from an EMBL/GenBank/DDBJ whole genome shotgun (WGS) entry which is preliminary data.</text>
</comment>
<keyword evidence="6 7" id="KW-0472">Membrane</keyword>
<accession>A0ABP8PRZ2</accession>
<evidence type="ECO:0000313" key="11">
    <source>
        <dbReference type="Proteomes" id="UP001501321"/>
    </source>
</evidence>
<keyword evidence="5 7" id="KW-1133">Transmembrane helix</keyword>
<evidence type="ECO:0000256" key="5">
    <source>
        <dbReference type="ARBA" id="ARBA00022989"/>
    </source>
</evidence>
<dbReference type="Pfam" id="PF00664">
    <property type="entry name" value="ABC_membrane"/>
    <property type="match status" value="1"/>
</dbReference>
<feature type="domain" description="ABC transporter" evidence="8">
    <location>
        <begin position="334"/>
        <end position="569"/>
    </location>
</feature>
<dbReference type="SMART" id="SM00382">
    <property type="entry name" value="AAA"/>
    <property type="match status" value="1"/>
</dbReference>
<dbReference type="InterPro" id="IPR036640">
    <property type="entry name" value="ABC1_TM_sf"/>
</dbReference>
<protein>
    <submittedName>
        <fullName evidence="10">ABC transporter transmembrane domain-containing protein</fullName>
    </submittedName>
</protein>
<keyword evidence="4" id="KW-0067">ATP-binding</keyword>
<evidence type="ECO:0000256" key="4">
    <source>
        <dbReference type="ARBA" id="ARBA00022840"/>
    </source>
</evidence>
<dbReference type="Gene3D" id="1.20.1560.10">
    <property type="entry name" value="ABC transporter type 1, transmembrane domain"/>
    <property type="match status" value="1"/>
</dbReference>
<dbReference type="SUPFAM" id="SSF52540">
    <property type="entry name" value="P-loop containing nucleoside triphosphate hydrolases"/>
    <property type="match status" value="1"/>
</dbReference>
<evidence type="ECO:0000256" key="7">
    <source>
        <dbReference type="SAM" id="Phobius"/>
    </source>
</evidence>
<dbReference type="InterPro" id="IPR003593">
    <property type="entry name" value="AAA+_ATPase"/>
</dbReference>
<dbReference type="InterPro" id="IPR039421">
    <property type="entry name" value="Type_1_exporter"/>
</dbReference>
<keyword evidence="11" id="KW-1185">Reference proteome</keyword>
<evidence type="ECO:0000256" key="6">
    <source>
        <dbReference type="ARBA" id="ARBA00023136"/>
    </source>
</evidence>
<dbReference type="SUPFAM" id="SSF90123">
    <property type="entry name" value="ABC transporter transmembrane region"/>
    <property type="match status" value="1"/>
</dbReference>
<evidence type="ECO:0000259" key="8">
    <source>
        <dbReference type="PROSITE" id="PS50893"/>
    </source>
</evidence>
<dbReference type="Gene3D" id="3.40.50.300">
    <property type="entry name" value="P-loop containing nucleotide triphosphate hydrolases"/>
    <property type="match status" value="1"/>
</dbReference>
<evidence type="ECO:0000259" key="9">
    <source>
        <dbReference type="PROSITE" id="PS50929"/>
    </source>
</evidence>
<dbReference type="Proteomes" id="UP001501321">
    <property type="component" value="Unassembled WGS sequence"/>
</dbReference>
<keyword evidence="3" id="KW-0547">Nucleotide-binding</keyword>
<dbReference type="InterPro" id="IPR011527">
    <property type="entry name" value="ABC1_TM_dom"/>
</dbReference>
<organism evidence="10 11">
    <name type="scientific">Pseudaeromonas paramecii</name>
    <dbReference type="NCBI Taxonomy" id="2138166"/>
    <lineage>
        <taxon>Bacteria</taxon>
        <taxon>Pseudomonadati</taxon>
        <taxon>Pseudomonadota</taxon>
        <taxon>Gammaproteobacteria</taxon>
        <taxon>Aeromonadales</taxon>
        <taxon>Aeromonadaceae</taxon>
        <taxon>Pseudaeromonas</taxon>
    </lineage>
</organism>
<feature type="transmembrane region" description="Helical" evidence="7">
    <location>
        <begin position="140"/>
        <end position="157"/>
    </location>
</feature>
<evidence type="ECO:0000256" key="2">
    <source>
        <dbReference type="ARBA" id="ARBA00022692"/>
    </source>
</evidence>
<dbReference type="PROSITE" id="PS00211">
    <property type="entry name" value="ABC_TRANSPORTER_1"/>
    <property type="match status" value="1"/>
</dbReference>
<proteinExistence type="predicted"/>
<gene>
    <name evidence="10" type="ORF">GCM10023095_00180</name>
</gene>
<dbReference type="PROSITE" id="PS50929">
    <property type="entry name" value="ABC_TM1F"/>
    <property type="match status" value="1"/>
</dbReference>
<feature type="domain" description="ABC transmembrane type-1" evidence="9">
    <location>
        <begin position="22"/>
        <end position="304"/>
    </location>
</feature>
<feature type="transmembrane region" description="Helical" evidence="7">
    <location>
        <begin position="53"/>
        <end position="77"/>
    </location>
</feature>
<feature type="transmembrane region" description="Helical" evidence="7">
    <location>
        <begin position="163"/>
        <end position="182"/>
    </location>
</feature>
<evidence type="ECO:0000256" key="3">
    <source>
        <dbReference type="ARBA" id="ARBA00022741"/>
    </source>
</evidence>
<sequence>MKMTLRRLLAYALPHWRPLMRALGLLLLATLAEVAGPLLIQYFVDDYLLKPPLLLIPALQLGALYVGLQLLCAWAGYRQALGFNQVAQTLVAQVRQSLFAATLRLPSSWLDHSRTGQLISTLTNDTEALKTLYLQIIGRTLQKGLLLLGILAAMAWLDLRLALLAGGLLLGTLVIMVGYQRWSLPLVRTSRQLLAEINGQLNESLQGMAVVRAFNRGRHALASLDGLNERQRQARMQELRLNGLLLRPLIELLKLLVIVGLLAAFASPGPHPLQVGLIYAFLSYLGRMIEPLNELANMVGQLQQALVAGERVFALLDAPQERQNGRDCQLQGAVRFEAVTFAYQAGGKPVLSDIHFQLAPGQMLALVGHTGSGKSSLISLLLGLYSPQQGRIWLDDASLQELDLGQVRQQIGLVQQDPFIFAGTLADNIRLGRELDEASVRQVLETVQLPALLQLPVDQCLALSLQEGGRNLSAGQRQLLSLARALAGQPRLLILDEATASVDAYTEQLLQQSLNRLRGQHTLIVIAHRLSTVVEADQILVLSQGRILEQGNHASLLAQEGHYAHLCRLQQQLQAHRSTV</sequence>
<name>A0ABP8PRZ2_9GAMM</name>
<dbReference type="EMBL" id="BAABFC010000001">
    <property type="protein sequence ID" value="GAA4492184.1"/>
    <property type="molecule type" value="Genomic_DNA"/>
</dbReference>
<dbReference type="InterPro" id="IPR003439">
    <property type="entry name" value="ABC_transporter-like_ATP-bd"/>
</dbReference>